<accession>A0A383VP76</accession>
<protein>
    <recommendedName>
        <fullName evidence="4">N-acetyltransferase domain-containing protein</fullName>
    </recommendedName>
</protein>
<dbReference type="EMBL" id="FNXT01000786">
    <property type="protein sequence ID" value="SZX67327.1"/>
    <property type="molecule type" value="Genomic_DNA"/>
</dbReference>
<dbReference type="InterPro" id="IPR016181">
    <property type="entry name" value="Acyl_CoA_acyltransferase"/>
</dbReference>
<name>A0A383VP76_TETOB</name>
<dbReference type="InterPro" id="IPR000182">
    <property type="entry name" value="GNAT_dom"/>
</dbReference>
<gene>
    <name evidence="5" type="ORF">BQ4739_LOCUS7731</name>
</gene>
<evidence type="ECO:0000313" key="6">
    <source>
        <dbReference type="Proteomes" id="UP000256970"/>
    </source>
</evidence>
<evidence type="ECO:0000313" key="5">
    <source>
        <dbReference type="EMBL" id="SZX67327.1"/>
    </source>
</evidence>
<dbReference type="GO" id="GO:0008080">
    <property type="term" value="F:N-acetyltransferase activity"/>
    <property type="evidence" value="ECO:0007669"/>
    <property type="project" value="InterPro"/>
</dbReference>
<keyword evidence="6" id="KW-1185">Reference proteome</keyword>
<evidence type="ECO:0000259" key="4">
    <source>
        <dbReference type="Pfam" id="PF13302"/>
    </source>
</evidence>
<evidence type="ECO:0000256" key="1">
    <source>
        <dbReference type="ARBA" id="ARBA00009342"/>
    </source>
</evidence>
<dbReference type="PANTHER" id="PTHR13256:SF16">
    <property type="entry name" value="ALPHA_BETA-TUBULIN-N-ACETYLTRANSFERASE 9"/>
    <property type="match status" value="1"/>
</dbReference>
<dbReference type="SUPFAM" id="SSF55729">
    <property type="entry name" value="Acyl-CoA N-acyltransferases (Nat)"/>
    <property type="match status" value="1"/>
</dbReference>
<dbReference type="Pfam" id="PF13302">
    <property type="entry name" value="Acetyltransf_3"/>
    <property type="match status" value="1"/>
</dbReference>
<organism evidence="5 6">
    <name type="scientific">Tetradesmus obliquus</name>
    <name type="common">Green alga</name>
    <name type="synonym">Acutodesmus obliquus</name>
    <dbReference type="NCBI Taxonomy" id="3088"/>
    <lineage>
        <taxon>Eukaryota</taxon>
        <taxon>Viridiplantae</taxon>
        <taxon>Chlorophyta</taxon>
        <taxon>core chlorophytes</taxon>
        <taxon>Chlorophyceae</taxon>
        <taxon>CS clade</taxon>
        <taxon>Sphaeropleales</taxon>
        <taxon>Scenedesmaceae</taxon>
        <taxon>Tetradesmus</taxon>
    </lineage>
</organism>
<feature type="domain" description="N-acetyltransferase" evidence="4">
    <location>
        <begin position="14"/>
        <end position="161"/>
    </location>
</feature>
<evidence type="ECO:0000256" key="3">
    <source>
        <dbReference type="ARBA" id="ARBA00023315"/>
    </source>
</evidence>
<comment type="similarity">
    <text evidence="1">Belongs to the acetyltransferase family. GNAT subfamily.</text>
</comment>
<dbReference type="PANTHER" id="PTHR13256">
    <property type="entry name" value="N-ACETYLTRANSFERASE 9"/>
    <property type="match status" value="1"/>
</dbReference>
<proteinExistence type="inferred from homology"/>
<dbReference type="STRING" id="3088.A0A383VP76"/>
<sequence length="202" mass="22476">MKLNANTTIEGQKVVLVPYRKEHVARYHEWMQDPALQEATASEPLSIEEEYDMQRKWAEDDDKCTFILLDRSQPDTPGTGSHGGGMAGDVNFFFNDHDDPHIAEAEIMIAEPASRRRGLAVEALQLFMAYGLKFLGVTKFRVKIGENNAASLALFGAKLGFAEVSRSAVFKEVTLELAVEGDVKQRLQEAAEQLKLGVYDEA</sequence>
<keyword evidence="3" id="KW-0012">Acyltransferase</keyword>
<reference evidence="5 6" key="1">
    <citation type="submission" date="2016-10" db="EMBL/GenBank/DDBJ databases">
        <authorList>
            <person name="Cai Z."/>
        </authorList>
    </citation>
    <scope>NUCLEOTIDE SEQUENCE [LARGE SCALE GENOMIC DNA]</scope>
</reference>
<evidence type="ECO:0000256" key="2">
    <source>
        <dbReference type="ARBA" id="ARBA00022679"/>
    </source>
</evidence>
<dbReference type="InterPro" id="IPR039135">
    <property type="entry name" value="NAT9-like"/>
</dbReference>
<dbReference type="AlphaFoldDB" id="A0A383VP76"/>
<dbReference type="Proteomes" id="UP000256970">
    <property type="component" value="Unassembled WGS sequence"/>
</dbReference>
<dbReference type="Gene3D" id="3.40.630.30">
    <property type="match status" value="1"/>
</dbReference>
<keyword evidence="2" id="KW-0808">Transferase</keyword>